<keyword evidence="3 6" id="KW-1133">Transmembrane helix</keyword>
<keyword evidence="8" id="KW-1185">Reference proteome</keyword>
<comment type="subcellular location">
    <subcellularLocation>
        <location evidence="1">Membrane</location>
        <topology evidence="1">Single-pass membrane protein</topology>
    </subcellularLocation>
</comment>
<evidence type="ECO:0000313" key="7">
    <source>
        <dbReference type="EMBL" id="KAJ5151051.1"/>
    </source>
</evidence>
<comment type="caution">
    <text evidence="7">The sequence shown here is derived from an EMBL/GenBank/DDBJ whole genome shotgun (WGS) entry which is preliminary data.</text>
</comment>
<evidence type="ECO:0000256" key="1">
    <source>
        <dbReference type="ARBA" id="ARBA00004167"/>
    </source>
</evidence>
<evidence type="ECO:0000256" key="4">
    <source>
        <dbReference type="ARBA" id="ARBA00023136"/>
    </source>
</evidence>
<dbReference type="GeneID" id="81431603"/>
<dbReference type="Proteomes" id="UP001149163">
    <property type="component" value="Unassembled WGS sequence"/>
</dbReference>
<proteinExistence type="predicted"/>
<feature type="compositionally biased region" description="Low complexity" evidence="5">
    <location>
        <begin position="170"/>
        <end position="179"/>
    </location>
</feature>
<keyword evidence="4 6" id="KW-0472">Membrane</keyword>
<dbReference type="EMBL" id="JAPQKN010000008">
    <property type="protein sequence ID" value="KAJ5151051.1"/>
    <property type="molecule type" value="Genomic_DNA"/>
</dbReference>
<evidence type="ECO:0000256" key="6">
    <source>
        <dbReference type="SAM" id="Phobius"/>
    </source>
</evidence>
<evidence type="ECO:0000256" key="2">
    <source>
        <dbReference type="ARBA" id="ARBA00022692"/>
    </source>
</evidence>
<reference evidence="7" key="1">
    <citation type="submission" date="2022-11" db="EMBL/GenBank/DDBJ databases">
        <authorList>
            <person name="Petersen C."/>
        </authorList>
    </citation>
    <scope>NUCLEOTIDE SEQUENCE</scope>
    <source>
        <strain evidence="7">IBT 26290</strain>
    </source>
</reference>
<evidence type="ECO:0000313" key="8">
    <source>
        <dbReference type="Proteomes" id="UP001149163"/>
    </source>
</evidence>
<dbReference type="PANTHER" id="PTHR15549:SF26">
    <property type="entry name" value="AXIAL BUDDING PATTERN PROTEIN 2-RELATED"/>
    <property type="match status" value="1"/>
</dbReference>
<feature type="region of interest" description="Disordered" evidence="5">
    <location>
        <begin position="196"/>
        <end position="216"/>
    </location>
</feature>
<feature type="region of interest" description="Disordered" evidence="5">
    <location>
        <begin position="227"/>
        <end position="246"/>
    </location>
</feature>
<dbReference type="PANTHER" id="PTHR15549">
    <property type="entry name" value="PAIRED IMMUNOGLOBULIN-LIKE TYPE 2 RECEPTOR"/>
    <property type="match status" value="1"/>
</dbReference>
<organism evidence="7 8">
    <name type="scientific">Penicillium canariense</name>
    <dbReference type="NCBI Taxonomy" id="189055"/>
    <lineage>
        <taxon>Eukaryota</taxon>
        <taxon>Fungi</taxon>
        <taxon>Dikarya</taxon>
        <taxon>Ascomycota</taxon>
        <taxon>Pezizomycotina</taxon>
        <taxon>Eurotiomycetes</taxon>
        <taxon>Eurotiomycetidae</taxon>
        <taxon>Eurotiales</taxon>
        <taxon>Aspergillaceae</taxon>
        <taxon>Penicillium</taxon>
    </lineage>
</organism>
<feature type="compositionally biased region" description="Low complexity" evidence="5">
    <location>
        <begin position="108"/>
        <end position="127"/>
    </location>
</feature>
<dbReference type="AlphaFoldDB" id="A0A9W9HMA2"/>
<gene>
    <name evidence="7" type="ORF">N7482_010303</name>
</gene>
<name>A0A9W9HMA2_9EURO</name>
<evidence type="ECO:0000256" key="5">
    <source>
        <dbReference type="SAM" id="MobiDB-lite"/>
    </source>
</evidence>
<reference evidence="7" key="2">
    <citation type="journal article" date="2023" name="IMA Fungus">
        <title>Comparative genomic study of the Penicillium genus elucidates a diverse pangenome and 15 lateral gene transfer events.</title>
        <authorList>
            <person name="Petersen C."/>
            <person name="Sorensen T."/>
            <person name="Nielsen M.R."/>
            <person name="Sondergaard T.E."/>
            <person name="Sorensen J.L."/>
            <person name="Fitzpatrick D.A."/>
            <person name="Frisvad J.C."/>
            <person name="Nielsen K.L."/>
        </authorList>
    </citation>
    <scope>NUCLEOTIDE SEQUENCE</scope>
    <source>
        <strain evidence="7">IBT 26290</strain>
    </source>
</reference>
<dbReference type="RefSeq" id="XP_056538384.1">
    <property type="nucleotide sequence ID" value="XM_056692427.1"/>
</dbReference>
<protein>
    <submittedName>
        <fullName evidence="7">Uncharacterized protein</fullName>
    </submittedName>
</protein>
<dbReference type="GO" id="GO:0016020">
    <property type="term" value="C:membrane"/>
    <property type="evidence" value="ECO:0007669"/>
    <property type="project" value="UniProtKB-SubCell"/>
</dbReference>
<dbReference type="GO" id="GO:0071944">
    <property type="term" value="C:cell periphery"/>
    <property type="evidence" value="ECO:0007669"/>
    <property type="project" value="UniProtKB-ARBA"/>
</dbReference>
<evidence type="ECO:0000256" key="3">
    <source>
        <dbReference type="ARBA" id="ARBA00022989"/>
    </source>
</evidence>
<feature type="region of interest" description="Disordered" evidence="5">
    <location>
        <begin position="56"/>
        <end position="179"/>
    </location>
</feature>
<feature type="transmembrane region" description="Helical" evidence="6">
    <location>
        <begin position="272"/>
        <end position="297"/>
    </location>
</feature>
<accession>A0A9W9HMA2</accession>
<feature type="region of interest" description="Disordered" evidence="5">
    <location>
        <begin position="490"/>
        <end position="511"/>
    </location>
</feature>
<dbReference type="OrthoDB" id="4369808at2759"/>
<feature type="compositionally biased region" description="Polar residues" evidence="5">
    <location>
        <begin position="69"/>
        <end position="105"/>
    </location>
</feature>
<dbReference type="InterPro" id="IPR051694">
    <property type="entry name" value="Immunoregulatory_rcpt-like"/>
</dbReference>
<sequence length="511" mass="54742">MLNASSTDSLAQGSAFSRSQLTHTDSALPRIVAITSVVTETVHPTYVFTEVITETTETSMTSTIRPELETSSSEYVQPDTVQSSASQTQMAEPGTSTSSMTQSTILLPATTQSPSPSWTSSLMTPSTQPMDDLTISHSPYTERPEPMLPFSGHPTADAQTNPWDPLPVGSSLASSPLPSSTFSSTTLSTAILSTTSIQTTTSSTQTSSSTLTPSSLPQIVTAPIPSSLSSASSPLSSTSSSSPSSSSIAGIISGSVYSEGPANQNKSFSHHVGAIVGGTVGGTAFIALGLLACFLFFRRRRRRCTVHRQGSPGKRLLRTSDSMSSIRGLHGRQFSQPSFPIARTTIPSAPIFPASRNSMPPGPRPNPTMAASNQDLSLDRMYPRSREQHDTFADPEDGLVSPIIQLHPPSCTVSNYSPHSSCEGGLEFVKGDDYDSSARTSRYESIYYPDESTITLPFPHPRTNWLSPHCHDNSKTRLSTRSDPFDLETPLKALHEWPPLPPRPTARGDNF</sequence>
<keyword evidence="2 6" id="KW-0812">Transmembrane</keyword>